<dbReference type="Gene3D" id="3.40.50.2000">
    <property type="entry name" value="Glycogen Phosphorylase B"/>
    <property type="match status" value="2"/>
</dbReference>
<gene>
    <name evidence="5" type="ORF">GCM10010466_05860</name>
</gene>
<evidence type="ECO:0000313" key="6">
    <source>
        <dbReference type="Proteomes" id="UP001500320"/>
    </source>
</evidence>
<name>A0ABP6MQJ4_9ACTN</name>
<dbReference type="PANTHER" id="PTHR45947">
    <property type="entry name" value="SULFOQUINOVOSYL TRANSFERASE SQD2"/>
    <property type="match status" value="1"/>
</dbReference>
<comment type="caution">
    <text evidence="5">The sequence shown here is derived from an EMBL/GenBank/DDBJ whole genome shotgun (WGS) entry which is preliminary data.</text>
</comment>
<evidence type="ECO:0000256" key="1">
    <source>
        <dbReference type="ARBA" id="ARBA00022676"/>
    </source>
</evidence>
<keyword evidence="6" id="KW-1185">Reference proteome</keyword>
<reference evidence="6" key="1">
    <citation type="journal article" date="2019" name="Int. J. Syst. Evol. Microbiol.">
        <title>The Global Catalogue of Microorganisms (GCM) 10K type strain sequencing project: providing services to taxonomists for standard genome sequencing and annotation.</title>
        <authorList>
            <consortium name="The Broad Institute Genomics Platform"/>
            <consortium name="The Broad Institute Genome Sequencing Center for Infectious Disease"/>
            <person name="Wu L."/>
            <person name="Ma J."/>
        </authorList>
    </citation>
    <scope>NUCLEOTIDE SEQUENCE [LARGE SCALE GENOMIC DNA]</scope>
    <source>
        <strain evidence="6">JCM 9373</strain>
    </source>
</reference>
<evidence type="ECO:0000256" key="3">
    <source>
        <dbReference type="SAM" id="MobiDB-lite"/>
    </source>
</evidence>
<keyword evidence="1" id="KW-0328">Glycosyltransferase</keyword>
<dbReference type="Proteomes" id="UP001500320">
    <property type="component" value="Unassembled WGS sequence"/>
</dbReference>
<feature type="compositionally biased region" description="Basic and acidic residues" evidence="3">
    <location>
        <begin position="401"/>
        <end position="412"/>
    </location>
</feature>
<dbReference type="InterPro" id="IPR050194">
    <property type="entry name" value="Glycosyltransferase_grp1"/>
</dbReference>
<proteinExistence type="predicted"/>
<feature type="region of interest" description="Disordered" evidence="3">
    <location>
        <begin position="399"/>
        <end position="423"/>
    </location>
</feature>
<evidence type="ECO:0000256" key="2">
    <source>
        <dbReference type="ARBA" id="ARBA00022679"/>
    </source>
</evidence>
<dbReference type="EMBL" id="BAAAUT010000003">
    <property type="protein sequence ID" value="GAA3117680.1"/>
    <property type="molecule type" value="Genomic_DNA"/>
</dbReference>
<protein>
    <submittedName>
        <fullName evidence="5">Glycosyltransferase</fullName>
    </submittedName>
</protein>
<dbReference type="PANTHER" id="PTHR45947:SF3">
    <property type="entry name" value="SULFOQUINOVOSYL TRANSFERASE SQD2"/>
    <property type="match status" value="1"/>
</dbReference>
<keyword evidence="2" id="KW-0808">Transferase</keyword>
<evidence type="ECO:0000313" key="5">
    <source>
        <dbReference type="EMBL" id="GAA3117680.1"/>
    </source>
</evidence>
<dbReference type="RefSeq" id="WP_344855573.1">
    <property type="nucleotide sequence ID" value="NZ_BAAAUT010000003.1"/>
</dbReference>
<feature type="compositionally biased region" description="Low complexity" evidence="3">
    <location>
        <begin position="414"/>
        <end position="423"/>
    </location>
</feature>
<feature type="domain" description="Glycosyltransferase subfamily 4-like N-terminal" evidence="4">
    <location>
        <begin position="25"/>
        <end position="175"/>
    </location>
</feature>
<dbReference type="Pfam" id="PF13692">
    <property type="entry name" value="Glyco_trans_1_4"/>
    <property type="match status" value="1"/>
</dbReference>
<dbReference type="Pfam" id="PF13579">
    <property type="entry name" value="Glyco_trans_4_4"/>
    <property type="match status" value="1"/>
</dbReference>
<evidence type="ECO:0000259" key="4">
    <source>
        <dbReference type="Pfam" id="PF13579"/>
    </source>
</evidence>
<dbReference type="SUPFAM" id="SSF53756">
    <property type="entry name" value="UDP-Glycosyltransferase/glycogen phosphorylase"/>
    <property type="match status" value="1"/>
</dbReference>
<organism evidence="5 6">
    <name type="scientific">Planomonospora alba</name>
    <dbReference type="NCBI Taxonomy" id="161354"/>
    <lineage>
        <taxon>Bacteria</taxon>
        <taxon>Bacillati</taxon>
        <taxon>Actinomycetota</taxon>
        <taxon>Actinomycetes</taxon>
        <taxon>Streptosporangiales</taxon>
        <taxon>Streptosporangiaceae</taxon>
        <taxon>Planomonospora</taxon>
    </lineage>
</organism>
<accession>A0ABP6MQJ4</accession>
<sequence>MTVRPQAWPAGLAPSVLHVSRPADGGVAAYVAALAADQARRGWNVAVACPGHGYLPGELAALGVPWLRWDTAAAPGAGTPGEARRLRRLIDLFAPHAVHLHSSRAGLVGRAVLRGRIPTLFQPHGWSWTTRGPVAERAALLWERTAARWADLLVCVGEGEAALARHHRLRGNLVTVRGGVDLDRFRPADAGARRAARRLLGVPEHAPLAVCPGRVTRDGGQDLLVGAWERVTRVCPGARLAVVGDGDLLPALRAAAAPEVVLTGAVDDVRPWYAAADVVVLPARGEGPSPVAPVALEALASGRALVAAAVPGLAGLVTPRTGALVPPGDAGALAGAVALRLRHPALAHQEGQAALARAADFGLRPVLDRLAALTSRVIRGGHGDAAPAAGRLADGVSVSRWDADGDGRDGGRRGASAGGAARR</sequence>
<dbReference type="InterPro" id="IPR028098">
    <property type="entry name" value="Glyco_trans_4-like_N"/>
</dbReference>